<protein>
    <submittedName>
        <fullName evidence="1">Uncharacterized protein</fullName>
    </submittedName>
</protein>
<dbReference type="GO" id="GO:0016887">
    <property type="term" value="F:ATP hydrolysis activity"/>
    <property type="evidence" value="ECO:0007669"/>
    <property type="project" value="InterPro"/>
</dbReference>
<dbReference type="EMBL" id="WJXA01000003">
    <property type="protein sequence ID" value="KAF7148211.1"/>
    <property type="molecule type" value="Genomic_DNA"/>
</dbReference>
<evidence type="ECO:0000313" key="1">
    <source>
        <dbReference type="EMBL" id="KAF7148211.1"/>
    </source>
</evidence>
<dbReference type="PANTHER" id="PTHR36498:SF1">
    <property type="entry name" value="TATA-BINDING PROTEIN-ASSOCIATED FACTOR 172"/>
    <property type="match status" value="1"/>
</dbReference>
<dbReference type="GO" id="GO:0003677">
    <property type="term" value="F:DNA binding"/>
    <property type="evidence" value="ECO:0007669"/>
    <property type="project" value="InterPro"/>
</dbReference>
<keyword evidence="2" id="KW-1185">Reference proteome</keyword>
<dbReference type="GO" id="GO:0017025">
    <property type="term" value="F:TBP-class protein binding"/>
    <property type="evidence" value="ECO:0007669"/>
    <property type="project" value="InterPro"/>
</dbReference>
<sequence length="547" mass="59522">MAAVGTGRRCSSRAASGSRTRLMGAEGGVVVVARVFAELGLSCGVRESIGADAAIQNTWIICYGSAIVSSSSSANSVGQYPPGSTQVTRFTAAQQIGDIAKSHPQELNSLLSKLPGIFYGHHVAEMYLQPEDDIVAYHFALQMFLVLRSYGNEYHVQLVESVVLGLSILMARTKDVHPDLNPHLSSCIIAEQQFGVTITDVKVAPYLRSKNWDTRVAAAHAIGAIAANVKHTSLVELCSCVEMKMSQAGIPGVAADVVACPRCEPKLLAGISFRRLSLALAYTLCSPLVDCVPILSMCSISISFDVANKIDGLPFTNPFLKFNSFDLNKVLEFGALLASGGQALFHGLRAASKVRAVLYIVSEPWTVLVLKPESGAKSPMRTLTWRGNVVISGDIDGELLPGLDTGFEEYDIASDNMKNPKERLARQKQSLRRRLGLELCEQFMDVNDMIRDEDLTIHKFDSHANGVAKQFYAQHSLHNVHHLVSNMIPSYKSRRPSARELNLLKRKAKVSLKDQTRSKDGDIEVTYSQDLASPKGICPDSSSCNKV</sequence>
<reference evidence="1" key="1">
    <citation type="submission" date="2019-11" db="EMBL/GenBank/DDBJ databases">
        <authorList>
            <person name="Liu Y."/>
            <person name="Hou J."/>
            <person name="Li T.-Q."/>
            <person name="Guan C.-H."/>
            <person name="Wu X."/>
            <person name="Wu H.-Z."/>
            <person name="Ling F."/>
            <person name="Zhang R."/>
            <person name="Shi X.-G."/>
            <person name="Ren J.-P."/>
            <person name="Chen E.-F."/>
            <person name="Sun J.-M."/>
        </authorList>
    </citation>
    <scope>NUCLEOTIDE SEQUENCE</scope>
    <source>
        <strain evidence="1">Adult_tree_wgs_1</strain>
        <tissue evidence="1">Leaves</tissue>
    </source>
</reference>
<gene>
    <name evidence="1" type="ORF">RHSIM_Rhsim03G0207500</name>
</gene>
<proteinExistence type="predicted"/>
<accession>A0A834HHH7</accession>
<dbReference type="PANTHER" id="PTHR36498">
    <property type="entry name" value="TATA-BINDING PROTEIN-ASSOCIATED FACTOR 172"/>
    <property type="match status" value="1"/>
</dbReference>
<dbReference type="InterPro" id="IPR044972">
    <property type="entry name" value="Mot1"/>
</dbReference>
<evidence type="ECO:0000313" key="2">
    <source>
        <dbReference type="Proteomes" id="UP000626092"/>
    </source>
</evidence>
<comment type="caution">
    <text evidence="1">The sequence shown here is derived from an EMBL/GenBank/DDBJ whole genome shotgun (WGS) entry which is preliminary data.</text>
</comment>
<organism evidence="1 2">
    <name type="scientific">Rhododendron simsii</name>
    <name type="common">Sims's rhododendron</name>
    <dbReference type="NCBI Taxonomy" id="118357"/>
    <lineage>
        <taxon>Eukaryota</taxon>
        <taxon>Viridiplantae</taxon>
        <taxon>Streptophyta</taxon>
        <taxon>Embryophyta</taxon>
        <taxon>Tracheophyta</taxon>
        <taxon>Spermatophyta</taxon>
        <taxon>Magnoliopsida</taxon>
        <taxon>eudicotyledons</taxon>
        <taxon>Gunneridae</taxon>
        <taxon>Pentapetalae</taxon>
        <taxon>asterids</taxon>
        <taxon>Ericales</taxon>
        <taxon>Ericaceae</taxon>
        <taxon>Ericoideae</taxon>
        <taxon>Rhodoreae</taxon>
        <taxon>Rhododendron</taxon>
    </lineage>
</organism>
<dbReference type="AlphaFoldDB" id="A0A834HHH7"/>
<dbReference type="OrthoDB" id="1742590at2759"/>
<dbReference type="Proteomes" id="UP000626092">
    <property type="component" value="Unassembled WGS sequence"/>
</dbReference>
<name>A0A834HHH7_RHOSS</name>